<feature type="chain" id="PRO_5012138425" evidence="1">
    <location>
        <begin position="20"/>
        <end position="647"/>
    </location>
</feature>
<evidence type="ECO:0000313" key="3">
    <source>
        <dbReference type="EMBL" id="SHH99206.1"/>
    </source>
</evidence>
<dbReference type="InterPro" id="IPR002931">
    <property type="entry name" value="Transglutaminase-like"/>
</dbReference>
<sequence>MKALLFSGFLALTVCHVCAQKSPILYGIIPLEDLKMTTYPLDTSAVAVVLTDFGKVYTSINAVDVRLTYERHVRIKILKKEGLNWANFIIPLFHDGGHEERITRLRASTFNLEHGKLVETEMEKSSVFKEHHSHNINLQKFTFPNVKEGSVLELNVTIASDFLTAFPNWQFQFDIPVRWSEYWAFLHEFFVFEKYMQGYVPTTLYEVETVNHTDYVEFAHHWISKNVPAFKAEPFMTCKNDYFSKINIALSHVSFRNEMPLEIMSSWERLSDRLVDHDEFGKMITGSGFLKAKALEVTAGLTDPEQKVEAIFRYVQQTLEWNEINDKYPDNLKKVFEDKKGSAADINFVVAALLDKVDIPVDMVLLSTRDHGFVRKMYPMDRQLNYAIASVKLGDKLLLLDATEKYLPIGILPERCLNGEGLVISKTRFGWIPIEPKVKARTSINSDLVIDSQGELKGKMSFTYDGYAAQELRSNYFKKGESAYLKAFLSKKLWTEIEKSEFQNLSEIKKNPRQSHDVVVSEHVTMSGDLLYLNPMLSEQIQENVFKLENREYPVDFGKPFETTYVARFTLPDDIVVDEIPKPKLLTLPNGAAKYAYNVTQAGNVLNVVSLLQINKSLFDQTEYPDLRELYNLVVSKQAEQIVLKKK</sequence>
<reference evidence="3 4" key="1">
    <citation type="submission" date="2016-11" db="EMBL/GenBank/DDBJ databases">
        <authorList>
            <person name="Jaros S."/>
            <person name="Januszkiewicz K."/>
            <person name="Wedrychowicz H."/>
        </authorList>
    </citation>
    <scope>NUCLEOTIDE SEQUENCE [LARGE SCALE GENOMIC DNA]</scope>
    <source>
        <strain evidence="3 4">DSM 24574</strain>
    </source>
</reference>
<dbReference type="Proteomes" id="UP000184212">
    <property type="component" value="Unassembled WGS sequence"/>
</dbReference>
<evidence type="ECO:0000256" key="1">
    <source>
        <dbReference type="SAM" id="SignalP"/>
    </source>
</evidence>
<dbReference type="OrthoDB" id="98874at2"/>
<accession>A0A1M5XHF4</accession>
<evidence type="ECO:0000313" key="4">
    <source>
        <dbReference type="Proteomes" id="UP000184212"/>
    </source>
</evidence>
<gene>
    <name evidence="3" type="ORF">SAMN04488109_6557</name>
</gene>
<keyword evidence="4" id="KW-1185">Reference proteome</keyword>
<name>A0A1M5XHF4_9BACT</name>
<organism evidence="3 4">
    <name type="scientific">Chryseolinea serpens</name>
    <dbReference type="NCBI Taxonomy" id="947013"/>
    <lineage>
        <taxon>Bacteria</taxon>
        <taxon>Pseudomonadati</taxon>
        <taxon>Bacteroidota</taxon>
        <taxon>Cytophagia</taxon>
        <taxon>Cytophagales</taxon>
        <taxon>Fulvivirgaceae</taxon>
        <taxon>Chryseolinea</taxon>
    </lineage>
</organism>
<proteinExistence type="predicted"/>
<feature type="signal peptide" evidence="1">
    <location>
        <begin position="1"/>
        <end position="19"/>
    </location>
</feature>
<dbReference type="RefSeq" id="WP_073143003.1">
    <property type="nucleotide sequence ID" value="NZ_FQWQ01000006.1"/>
</dbReference>
<dbReference type="Gene3D" id="3.10.620.30">
    <property type="match status" value="1"/>
</dbReference>
<dbReference type="Gene3D" id="2.60.40.3140">
    <property type="match status" value="1"/>
</dbReference>
<keyword evidence="1" id="KW-0732">Signal</keyword>
<dbReference type="Pfam" id="PF01841">
    <property type="entry name" value="Transglut_core"/>
    <property type="match status" value="1"/>
</dbReference>
<dbReference type="STRING" id="947013.SAMN04488109_6557"/>
<feature type="domain" description="Transglutaminase-like" evidence="2">
    <location>
        <begin position="293"/>
        <end position="389"/>
    </location>
</feature>
<dbReference type="Gene3D" id="2.60.120.1130">
    <property type="match status" value="1"/>
</dbReference>
<dbReference type="EMBL" id="FQWQ01000006">
    <property type="protein sequence ID" value="SHH99206.1"/>
    <property type="molecule type" value="Genomic_DNA"/>
</dbReference>
<evidence type="ECO:0000259" key="2">
    <source>
        <dbReference type="Pfam" id="PF01841"/>
    </source>
</evidence>
<protein>
    <submittedName>
        <fullName evidence="3">Transglutaminase-like superfamily protein</fullName>
    </submittedName>
</protein>
<dbReference type="AlphaFoldDB" id="A0A1M5XHF4"/>